<dbReference type="PANTHER" id="PTHR47163:SF2">
    <property type="entry name" value="SI:DKEY-17M8.2"/>
    <property type="match status" value="1"/>
</dbReference>
<evidence type="ECO:0000259" key="2">
    <source>
        <dbReference type="SMART" id="SM01126"/>
    </source>
</evidence>
<dbReference type="PANTHER" id="PTHR47163">
    <property type="entry name" value="DDE_TNP_IS1595 DOMAIN-CONTAINING PROTEIN"/>
    <property type="match status" value="1"/>
</dbReference>
<dbReference type="AlphaFoldDB" id="A0ABD0YST8"/>
<accession>A0ABD0YST8</accession>
<proteinExistence type="predicted"/>
<evidence type="ECO:0000313" key="3">
    <source>
        <dbReference type="EMBL" id="KAL1139022.1"/>
    </source>
</evidence>
<feature type="domain" description="ISXO2-like transposase" evidence="2">
    <location>
        <begin position="145"/>
        <end position="285"/>
    </location>
</feature>
<sequence>MSESTGDIKLRCLYRLVDMSESDEGMLDVIKFCVDLGMIADRYECPKCGKCMVLTKTKRVGDRYEWVCRSKKGAGHHITRSIRRGTWFEQSKLSLANILLMTAFFVREVSQNVIMNELDLSPCTVCDWRGLFREICLEACLSSPPIGGPGVIVEIDECNFRKHKLNRGERLGGKWFLIGVERGGRKCFLRVVKNLDNESLVSVIKSSVILGSNVYIGFWKSHESLEIEGYRHMVTDHSTNFKGTARGMHTNAIKGTWSAIKKQIAFRTEPDQFDSYLAEHLWRKNQADQNDHTRAFFRDIARVCRPPTSDRMVRFDDPAQTFESTESDEPSTSG</sequence>
<name>A0ABD0YST8_9HEMI</name>
<comment type="caution">
    <text evidence="3">The sequence shown here is derived from an EMBL/GenBank/DDBJ whole genome shotgun (WGS) entry which is preliminary data.</text>
</comment>
<dbReference type="SMART" id="SM01126">
    <property type="entry name" value="DDE_Tnp_IS1595"/>
    <property type="match status" value="1"/>
</dbReference>
<feature type="compositionally biased region" description="Acidic residues" evidence="1">
    <location>
        <begin position="325"/>
        <end position="334"/>
    </location>
</feature>
<evidence type="ECO:0000313" key="4">
    <source>
        <dbReference type="Proteomes" id="UP001558652"/>
    </source>
</evidence>
<dbReference type="Proteomes" id="UP001558652">
    <property type="component" value="Unassembled WGS sequence"/>
</dbReference>
<reference evidence="3 4" key="1">
    <citation type="submission" date="2024-07" db="EMBL/GenBank/DDBJ databases">
        <title>Chromosome-level genome assembly of the water stick insect Ranatra chinensis (Heteroptera: Nepidae).</title>
        <authorList>
            <person name="Liu X."/>
        </authorList>
    </citation>
    <scope>NUCLEOTIDE SEQUENCE [LARGE SCALE GENOMIC DNA]</scope>
    <source>
        <strain evidence="3">Cailab_2021Rc</strain>
        <tissue evidence="3">Muscle</tissue>
    </source>
</reference>
<organism evidence="3 4">
    <name type="scientific">Ranatra chinensis</name>
    <dbReference type="NCBI Taxonomy" id="642074"/>
    <lineage>
        <taxon>Eukaryota</taxon>
        <taxon>Metazoa</taxon>
        <taxon>Ecdysozoa</taxon>
        <taxon>Arthropoda</taxon>
        <taxon>Hexapoda</taxon>
        <taxon>Insecta</taxon>
        <taxon>Pterygota</taxon>
        <taxon>Neoptera</taxon>
        <taxon>Paraneoptera</taxon>
        <taxon>Hemiptera</taxon>
        <taxon>Heteroptera</taxon>
        <taxon>Panheteroptera</taxon>
        <taxon>Nepomorpha</taxon>
        <taxon>Nepidae</taxon>
        <taxon>Ranatrinae</taxon>
        <taxon>Ranatra</taxon>
    </lineage>
</organism>
<protein>
    <recommendedName>
        <fullName evidence="2">ISXO2-like transposase domain-containing protein</fullName>
    </recommendedName>
</protein>
<dbReference type="Pfam" id="PF12762">
    <property type="entry name" value="DDE_Tnp_IS1595"/>
    <property type="match status" value="1"/>
</dbReference>
<evidence type="ECO:0000256" key="1">
    <source>
        <dbReference type="SAM" id="MobiDB-lite"/>
    </source>
</evidence>
<feature type="region of interest" description="Disordered" evidence="1">
    <location>
        <begin position="312"/>
        <end position="334"/>
    </location>
</feature>
<dbReference type="InterPro" id="IPR024445">
    <property type="entry name" value="Tnp_ISXO2-like"/>
</dbReference>
<gene>
    <name evidence="3" type="ORF">AAG570_009083</name>
</gene>
<keyword evidence="4" id="KW-1185">Reference proteome</keyword>
<dbReference type="InterPro" id="IPR053164">
    <property type="entry name" value="IS1016-like_transposase"/>
</dbReference>
<dbReference type="EMBL" id="JBFDAA010000003">
    <property type="protein sequence ID" value="KAL1139022.1"/>
    <property type="molecule type" value="Genomic_DNA"/>
</dbReference>